<evidence type="ECO:0000256" key="1">
    <source>
        <dbReference type="ARBA" id="ARBA00010676"/>
    </source>
</evidence>
<dbReference type="OrthoDB" id="19261at2759"/>
<dbReference type="AlphaFoldDB" id="A0A7R8UIE6"/>
<dbReference type="GO" id="GO:0030667">
    <property type="term" value="C:secretory granule membrane"/>
    <property type="evidence" value="ECO:0007669"/>
    <property type="project" value="TreeGrafter"/>
</dbReference>
<dbReference type="GO" id="GO:0006589">
    <property type="term" value="P:octopamine biosynthetic process"/>
    <property type="evidence" value="ECO:0007669"/>
    <property type="project" value="TreeGrafter"/>
</dbReference>
<comment type="similarity">
    <text evidence="1">Belongs to the copper type II ascorbate-dependent monooxygenase family.</text>
</comment>
<dbReference type="GO" id="GO:0005615">
    <property type="term" value="C:extracellular space"/>
    <property type="evidence" value="ECO:0007669"/>
    <property type="project" value="TreeGrafter"/>
</dbReference>
<dbReference type="SUPFAM" id="SSF49742">
    <property type="entry name" value="PHM/PNGase F"/>
    <property type="match status" value="2"/>
</dbReference>
<dbReference type="GO" id="GO:0042420">
    <property type="term" value="P:dopamine catabolic process"/>
    <property type="evidence" value="ECO:0007669"/>
    <property type="project" value="TreeGrafter"/>
</dbReference>
<sequence length="592" mass="67905">MEPVVDPSQDYVLMLGYENATHTVLRFKRKLDTCDTAHDIPITNDTMRIIYMYHEDEPRHGSVVPGSLPDPLEAYREYRPLFLTEKYRIPPKPFKDERVRILELRNEDVELPRGDDTLFWCKMFKLEDINRKHHLIRYEAVIDSPSSLQYLQHIILYECQGNAPELEQMAREQGRVCHKPSPFLECNAIVAAWARGSEGFTYPDEVGYPLDSRQAKYYLMETHYSNPNPDFTKLHARQMVDNSGLKIYFTHMVRRNDAGVLSIGMDPNWRHIIPPGQKRVISEGQCLEDCTGFAFPAQGINIFAVMMQTRMIGKEVKLRQIRRNEELPPIAHDSNIDPNYQEYRRLPQEVRSLPGDRLIAECIYDSSSRKTITLGGLTTREESCIVLTLYYPRQKELTTCHSLPSLPTVLHSLGIEDLATGSNPLLISSPPELAGMTLESRLVSYDWENQFNKFQQVTRRGSFKPLCWGAKNRLIPGTEYLEGYSPNITKVWKQPRRCKPKRLFATETNFEMPVIVQEDDTSNNIIEGAARSKVSRSSATETMGFSSGRSIYSSTMWIASTTATTTATALLLHRSLWYTIAVVLLPRILRIS</sequence>
<dbReference type="PANTHER" id="PTHR10157:SF40">
    <property type="entry name" value="MOXD1 HOMOLOG 2"/>
    <property type="match status" value="1"/>
</dbReference>
<dbReference type="Pfam" id="PF01082">
    <property type="entry name" value="Cu2_monooxygen"/>
    <property type="match status" value="1"/>
</dbReference>
<dbReference type="InterPro" id="IPR024548">
    <property type="entry name" value="Cu2_monoox_C"/>
</dbReference>
<dbReference type="GO" id="GO:0004500">
    <property type="term" value="F:dopamine beta-monooxygenase activity"/>
    <property type="evidence" value="ECO:0007669"/>
    <property type="project" value="InterPro"/>
</dbReference>
<dbReference type="Pfam" id="PF03351">
    <property type="entry name" value="DOMON"/>
    <property type="match status" value="1"/>
</dbReference>
<dbReference type="GO" id="GO:0042421">
    <property type="term" value="P:norepinephrine biosynthetic process"/>
    <property type="evidence" value="ECO:0007669"/>
    <property type="project" value="TreeGrafter"/>
</dbReference>
<dbReference type="InterPro" id="IPR036939">
    <property type="entry name" value="Cu2_ascorb_mOase_N_sf"/>
</dbReference>
<evidence type="ECO:0000313" key="5">
    <source>
        <dbReference type="EMBL" id="CAD7081233.1"/>
    </source>
</evidence>
<dbReference type="InterPro" id="IPR008977">
    <property type="entry name" value="PHM/PNGase_F_dom_sf"/>
</dbReference>
<name>A0A7R8UIE6_HERIL</name>
<evidence type="ECO:0000256" key="3">
    <source>
        <dbReference type="ARBA" id="ARBA00023180"/>
    </source>
</evidence>
<dbReference type="PANTHER" id="PTHR10157">
    <property type="entry name" value="DOPAMINE BETA HYDROXYLASE RELATED"/>
    <property type="match status" value="1"/>
</dbReference>
<dbReference type="InterPro" id="IPR000945">
    <property type="entry name" value="DBH-like"/>
</dbReference>
<dbReference type="FunFam" id="2.60.120.310:FF:000007">
    <property type="entry name" value="MOXD1 homolog 2"/>
    <property type="match status" value="1"/>
</dbReference>
<dbReference type="InterPro" id="IPR000323">
    <property type="entry name" value="Cu2_ascorb_mOase_N"/>
</dbReference>
<protein>
    <recommendedName>
        <fullName evidence="4">DOMON domain-containing protein</fullName>
    </recommendedName>
</protein>
<dbReference type="FunCoup" id="A0A7R8UIE6">
    <property type="interactions" value="2"/>
</dbReference>
<dbReference type="CDD" id="cd09631">
    <property type="entry name" value="DOMON_DOH"/>
    <property type="match status" value="1"/>
</dbReference>
<proteinExistence type="inferred from homology"/>
<dbReference type="Gene3D" id="2.60.120.310">
    <property type="entry name" value="Copper type II, ascorbate-dependent monooxygenase, N-terminal domain"/>
    <property type="match status" value="1"/>
</dbReference>
<dbReference type="Proteomes" id="UP000594454">
    <property type="component" value="Chromosome 2"/>
</dbReference>
<dbReference type="Pfam" id="PF03712">
    <property type="entry name" value="Cu2_monoox_C"/>
    <property type="match status" value="1"/>
</dbReference>
<dbReference type="EMBL" id="LR899010">
    <property type="protein sequence ID" value="CAD7081233.1"/>
    <property type="molecule type" value="Genomic_DNA"/>
</dbReference>
<evidence type="ECO:0000259" key="4">
    <source>
        <dbReference type="PROSITE" id="PS50836"/>
    </source>
</evidence>
<keyword evidence="2" id="KW-1015">Disulfide bond</keyword>
<dbReference type="Gene3D" id="2.60.120.230">
    <property type="match status" value="1"/>
</dbReference>
<feature type="domain" description="DOMON" evidence="4">
    <location>
        <begin position="1"/>
        <end position="54"/>
    </location>
</feature>
<dbReference type="FunFam" id="2.60.120.230:FF:000001">
    <property type="entry name" value="Monooxygenase, DBH-like 1"/>
    <property type="match status" value="1"/>
</dbReference>
<evidence type="ECO:0000256" key="2">
    <source>
        <dbReference type="ARBA" id="ARBA00023157"/>
    </source>
</evidence>
<dbReference type="InterPro" id="IPR014784">
    <property type="entry name" value="Cu2_ascorb_mOase-like_C"/>
</dbReference>
<dbReference type="GO" id="GO:0005507">
    <property type="term" value="F:copper ion binding"/>
    <property type="evidence" value="ECO:0007669"/>
    <property type="project" value="InterPro"/>
</dbReference>
<gene>
    <name evidence="5" type="ORF">HERILL_LOCUS4350</name>
</gene>
<reference evidence="5 6" key="1">
    <citation type="submission" date="2020-11" db="EMBL/GenBank/DDBJ databases">
        <authorList>
            <person name="Wallbank WR R."/>
            <person name="Pardo Diaz C."/>
            <person name="Kozak K."/>
            <person name="Martin S."/>
            <person name="Jiggins C."/>
            <person name="Moest M."/>
            <person name="Warren A I."/>
            <person name="Generalovic N T."/>
            <person name="Byers J.R.P. K."/>
            <person name="Montejo-Kovacevich G."/>
            <person name="Yen C E."/>
        </authorList>
    </citation>
    <scope>NUCLEOTIDE SEQUENCE [LARGE SCALE GENOMIC DNA]</scope>
</reference>
<dbReference type="InParanoid" id="A0A7R8UIE6"/>
<keyword evidence="6" id="KW-1185">Reference proteome</keyword>
<keyword evidence="3" id="KW-0325">Glycoprotein</keyword>
<dbReference type="PROSITE" id="PS50836">
    <property type="entry name" value="DOMON"/>
    <property type="match status" value="1"/>
</dbReference>
<dbReference type="InterPro" id="IPR045266">
    <property type="entry name" value="DOH_DOMON"/>
</dbReference>
<evidence type="ECO:0000313" key="6">
    <source>
        <dbReference type="Proteomes" id="UP000594454"/>
    </source>
</evidence>
<accession>A0A7R8UIE6</accession>
<organism evidence="5 6">
    <name type="scientific">Hermetia illucens</name>
    <name type="common">Black soldier fly</name>
    <dbReference type="NCBI Taxonomy" id="343691"/>
    <lineage>
        <taxon>Eukaryota</taxon>
        <taxon>Metazoa</taxon>
        <taxon>Ecdysozoa</taxon>
        <taxon>Arthropoda</taxon>
        <taxon>Hexapoda</taxon>
        <taxon>Insecta</taxon>
        <taxon>Pterygota</taxon>
        <taxon>Neoptera</taxon>
        <taxon>Endopterygota</taxon>
        <taxon>Diptera</taxon>
        <taxon>Brachycera</taxon>
        <taxon>Stratiomyomorpha</taxon>
        <taxon>Stratiomyidae</taxon>
        <taxon>Hermetiinae</taxon>
        <taxon>Hermetia</taxon>
    </lineage>
</organism>
<dbReference type="InterPro" id="IPR005018">
    <property type="entry name" value="DOMON_domain"/>
</dbReference>